<keyword evidence="1" id="KW-0067">ATP-binding</keyword>
<dbReference type="GO" id="GO:0046872">
    <property type="term" value="F:metal ion binding"/>
    <property type="evidence" value="ECO:0007669"/>
    <property type="project" value="InterPro"/>
</dbReference>
<evidence type="ECO:0000259" key="2">
    <source>
        <dbReference type="PROSITE" id="PS50975"/>
    </source>
</evidence>
<protein>
    <submittedName>
        <fullName evidence="3">Carbamoyl phosphate synthase-like protein</fullName>
    </submittedName>
</protein>
<feature type="domain" description="ATP-grasp" evidence="2">
    <location>
        <begin position="161"/>
        <end position="356"/>
    </location>
</feature>
<organism evidence="3 4">
    <name type="scientific">Myroides odoratus</name>
    <name type="common">Flavobacterium odoratum</name>
    <dbReference type="NCBI Taxonomy" id="256"/>
    <lineage>
        <taxon>Bacteria</taxon>
        <taxon>Pseudomonadati</taxon>
        <taxon>Bacteroidota</taxon>
        <taxon>Flavobacteriia</taxon>
        <taxon>Flavobacteriales</taxon>
        <taxon>Flavobacteriaceae</taxon>
        <taxon>Myroides</taxon>
    </lineage>
</organism>
<dbReference type="RefSeq" id="WP_115090056.1">
    <property type="nucleotide sequence ID" value="NZ_CP068107.1"/>
</dbReference>
<keyword evidence="1" id="KW-0547">Nucleotide-binding</keyword>
<dbReference type="SUPFAM" id="SSF56059">
    <property type="entry name" value="Glutathione synthetase ATP-binding domain-like"/>
    <property type="match status" value="1"/>
</dbReference>
<evidence type="ECO:0000313" key="4">
    <source>
        <dbReference type="Proteomes" id="UP000255024"/>
    </source>
</evidence>
<dbReference type="Gene3D" id="3.30.470.20">
    <property type="entry name" value="ATP-grasp fold, B domain"/>
    <property type="match status" value="1"/>
</dbReference>
<accession>A0A378RJ84</accession>
<dbReference type="GO" id="GO:0005524">
    <property type="term" value="F:ATP binding"/>
    <property type="evidence" value="ECO:0007669"/>
    <property type="project" value="UniProtKB-UniRule"/>
</dbReference>
<dbReference type="PANTHER" id="PTHR21621:SF0">
    <property type="entry name" value="BETA-CITRYLGLUTAMATE SYNTHASE B-RELATED"/>
    <property type="match status" value="1"/>
</dbReference>
<gene>
    <name evidence="3" type="ORF">NCTC11179_00561</name>
</gene>
<name>A0A378RJ84_MYROD</name>
<proteinExistence type="predicted"/>
<evidence type="ECO:0000313" key="3">
    <source>
        <dbReference type="EMBL" id="STZ27034.1"/>
    </source>
</evidence>
<dbReference type="InterPro" id="IPR013651">
    <property type="entry name" value="ATP-grasp_RimK-type"/>
</dbReference>
<sequence>MSLRSIVKKIALKMPFVVNKFIEGQKKSGRITTYEEHVQNLEMANVVLLNEPLKEINFTVGLVKDDIFRYDEKYLYKRSYFPKYERFLKNNKIQYEFYNILKSNWLEEAKKYDLIIWHTASDPSTQKIAKNKLYVLDKILKKTCLPSYDEIWGYEDKVNAHYFYKAHNLPEIPTFVSHDRQDVIAFLNQTTYPIISKLTTGSASFGVEKMNSKEEAMQLVNKVFSNKGLKTYFPFERQKDYVYFQQFIADATFDLRIITIGNKALGYYRYPNKGDFRASGAGNYEKKEIPAAALDLAFQVKELYGATCLATDLLYSEKNKQYYIIESSIFIGVDTPKQLEIDGVAGYYERTAKGEYQFKEGKYWIQELTLMEIFKDKFLK</sequence>
<dbReference type="GO" id="GO:0016879">
    <property type="term" value="F:ligase activity, forming carbon-nitrogen bonds"/>
    <property type="evidence" value="ECO:0007669"/>
    <property type="project" value="TreeGrafter"/>
</dbReference>
<dbReference type="EMBL" id="UGQL01000001">
    <property type="protein sequence ID" value="STZ27034.1"/>
    <property type="molecule type" value="Genomic_DNA"/>
</dbReference>
<dbReference type="PROSITE" id="PS50975">
    <property type="entry name" value="ATP_GRASP"/>
    <property type="match status" value="1"/>
</dbReference>
<dbReference type="InterPro" id="IPR013815">
    <property type="entry name" value="ATP_grasp_subdomain_1"/>
</dbReference>
<keyword evidence="4" id="KW-1185">Reference proteome</keyword>
<dbReference type="Gene3D" id="3.30.1490.20">
    <property type="entry name" value="ATP-grasp fold, A domain"/>
    <property type="match status" value="1"/>
</dbReference>
<evidence type="ECO:0000256" key="1">
    <source>
        <dbReference type="PROSITE-ProRule" id="PRU00409"/>
    </source>
</evidence>
<dbReference type="Proteomes" id="UP000255024">
    <property type="component" value="Unassembled WGS sequence"/>
</dbReference>
<dbReference type="PANTHER" id="PTHR21621">
    <property type="entry name" value="RIBOSOMAL PROTEIN S6 MODIFICATION PROTEIN"/>
    <property type="match status" value="1"/>
</dbReference>
<dbReference type="GO" id="GO:0005737">
    <property type="term" value="C:cytoplasm"/>
    <property type="evidence" value="ECO:0007669"/>
    <property type="project" value="TreeGrafter"/>
</dbReference>
<dbReference type="InterPro" id="IPR011761">
    <property type="entry name" value="ATP-grasp"/>
</dbReference>
<dbReference type="AlphaFoldDB" id="A0A378RJ84"/>
<dbReference type="Pfam" id="PF08443">
    <property type="entry name" value="RimK"/>
    <property type="match status" value="1"/>
</dbReference>
<reference evidence="3 4" key="1">
    <citation type="submission" date="2018-06" db="EMBL/GenBank/DDBJ databases">
        <authorList>
            <consortium name="Pathogen Informatics"/>
            <person name="Doyle S."/>
        </authorList>
    </citation>
    <scope>NUCLEOTIDE SEQUENCE [LARGE SCALE GENOMIC DNA]</scope>
    <source>
        <strain evidence="3 4">NCTC11179</strain>
    </source>
</reference>